<protein>
    <recommendedName>
        <fullName evidence="2">FlgD Ig-like domain-containing protein</fullName>
    </recommendedName>
</protein>
<gene>
    <name evidence="1" type="ORF">METZ01_LOCUS47964</name>
</gene>
<feature type="non-terminal residue" evidence="1">
    <location>
        <position position="1"/>
    </location>
</feature>
<dbReference type="Gene3D" id="2.60.40.4070">
    <property type="match status" value="1"/>
</dbReference>
<organism evidence="1">
    <name type="scientific">marine metagenome</name>
    <dbReference type="NCBI Taxonomy" id="408172"/>
    <lineage>
        <taxon>unclassified sequences</taxon>
        <taxon>metagenomes</taxon>
        <taxon>ecological metagenomes</taxon>
    </lineage>
</organism>
<dbReference type="AlphaFoldDB" id="A0A381RTA6"/>
<sequence>VRIGDWDAFTCPLELRDIVQIGDTTYCATGGGLMLYNNGDFEVYTTVDGLHRVDLFSISKDKYRNVWLGGKSPNGFVQIYNIERNNINIFDYGLTEITEFWVGDSIAFAAFIDGQDLGLIKWVYYDNRWSYRDIYRNFPFVMESINGLEIINNTVFLATDNGLLKADILGNLKDPNSWTLVSNDFNDPIDAMCQTNNGFAFTLNENIYKVFYNNGAIQYEQLDIQMPVNFTDMLFDEEEFIWGIHNRNVYSQKNDFVPITTGKTFYTISSDNQGNIIIGSELGLIVIDKITHEKNVYTPNSPATGKFSALKVLSDGRLVGASSKGLSIKDFDGWRNVLEIKYENTEVVKSNYNYNTFIADTIKYDFGDAVTDLEEGPDGLVYCAIEGTFPVLNNPERIGGGIIIIDIDNPENVTVIDTSILGYYSSGTSNNAYMVVKDIEFDNDGNLWVANTYVTNKNLPVHVRNLNNEWRSYGSSETSVKISQSPISIEFDRWSRVWMSAFKAEEANMGIYPDGGIFLLEYDGGAVQPTSFTWESIIYNTTVWSLGMGNNDRLYYLTPTGLNYYDISASSSPVIRENLYSYFPNISFGGGSEIKIDPLGNIWTISPTQGVHVLLENTTYWPDINGLRADNSPLLSDEVYDLDFDYDRKLAYIATSKGVSIVRIPFGDSYNDYNNLKIFPSPFFIPSNQQMTVDGLMYNSSMKIMTLDGLVIRDINSNGISVDGDQLTWDGKNNSGQYVSSGVYLLSITNNSGNNTFSKITVIKK</sequence>
<name>A0A381RTA6_9ZZZZ</name>
<reference evidence="1" key="1">
    <citation type="submission" date="2018-05" db="EMBL/GenBank/DDBJ databases">
        <authorList>
            <person name="Lanie J.A."/>
            <person name="Ng W.-L."/>
            <person name="Kazmierczak K.M."/>
            <person name="Andrzejewski T.M."/>
            <person name="Davidsen T.M."/>
            <person name="Wayne K.J."/>
            <person name="Tettelin H."/>
            <person name="Glass J.I."/>
            <person name="Rusch D."/>
            <person name="Podicherti R."/>
            <person name="Tsui H.-C.T."/>
            <person name="Winkler M.E."/>
        </authorList>
    </citation>
    <scope>NUCLEOTIDE SEQUENCE</scope>
</reference>
<dbReference type="Gene3D" id="2.130.10.10">
    <property type="entry name" value="YVTN repeat-like/Quinoprotein amine dehydrogenase"/>
    <property type="match status" value="1"/>
</dbReference>
<dbReference type="InterPro" id="IPR015943">
    <property type="entry name" value="WD40/YVTN_repeat-like_dom_sf"/>
</dbReference>
<dbReference type="SUPFAM" id="SSF63829">
    <property type="entry name" value="Calcium-dependent phosphotriesterase"/>
    <property type="match status" value="1"/>
</dbReference>
<accession>A0A381RTA6</accession>
<evidence type="ECO:0008006" key="2">
    <source>
        <dbReference type="Google" id="ProtNLM"/>
    </source>
</evidence>
<proteinExistence type="predicted"/>
<evidence type="ECO:0000313" key="1">
    <source>
        <dbReference type="EMBL" id="SUZ95110.1"/>
    </source>
</evidence>
<dbReference type="EMBL" id="UINC01002295">
    <property type="protein sequence ID" value="SUZ95110.1"/>
    <property type="molecule type" value="Genomic_DNA"/>
</dbReference>